<dbReference type="Proteomes" id="UP001642464">
    <property type="component" value="Unassembled WGS sequence"/>
</dbReference>
<dbReference type="EMBL" id="CAXAMM010043439">
    <property type="protein sequence ID" value="CAK9110031.1"/>
    <property type="molecule type" value="Genomic_DNA"/>
</dbReference>
<evidence type="ECO:0000313" key="3">
    <source>
        <dbReference type="Proteomes" id="UP001642464"/>
    </source>
</evidence>
<reference evidence="2 3" key="1">
    <citation type="submission" date="2024-02" db="EMBL/GenBank/DDBJ databases">
        <authorList>
            <person name="Chen Y."/>
            <person name="Shah S."/>
            <person name="Dougan E. K."/>
            <person name="Thang M."/>
            <person name="Chan C."/>
        </authorList>
    </citation>
    <scope>NUCLEOTIDE SEQUENCE [LARGE SCALE GENOMIC DNA]</scope>
</reference>
<feature type="region of interest" description="Disordered" evidence="1">
    <location>
        <begin position="90"/>
        <end position="112"/>
    </location>
</feature>
<evidence type="ECO:0000313" key="2">
    <source>
        <dbReference type="EMBL" id="CAK9110031.1"/>
    </source>
</evidence>
<gene>
    <name evidence="2" type="ORF">SCF082_LOCUS51111</name>
</gene>
<protein>
    <submittedName>
        <fullName evidence="2">Uncharacterized protein</fullName>
    </submittedName>
</protein>
<keyword evidence="3" id="KW-1185">Reference proteome</keyword>
<evidence type="ECO:0000256" key="1">
    <source>
        <dbReference type="SAM" id="MobiDB-lite"/>
    </source>
</evidence>
<sequence length="112" mass="12404">MPVSKFEAFNVAAEADDATPSMTETQVKHWLSGPKKRDGVRAYQIAPIHVGMCHPPQSEAVQRDLLEYFALNGITRSAVTRLPYRSISCGARTRPTPRWRPSGRAPVRSASL</sequence>
<organism evidence="2 3">
    <name type="scientific">Durusdinium trenchii</name>
    <dbReference type="NCBI Taxonomy" id="1381693"/>
    <lineage>
        <taxon>Eukaryota</taxon>
        <taxon>Sar</taxon>
        <taxon>Alveolata</taxon>
        <taxon>Dinophyceae</taxon>
        <taxon>Suessiales</taxon>
        <taxon>Symbiodiniaceae</taxon>
        <taxon>Durusdinium</taxon>
    </lineage>
</organism>
<proteinExistence type="predicted"/>
<comment type="caution">
    <text evidence="2">The sequence shown here is derived from an EMBL/GenBank/DDBJ whole genome shotgun (WGS) entry which is preliminary data.</text>
</comment>
<name>A0ABP0SCF7_9DINO</name>
<accession>A0ABP0SCF7</accession>